<sequence length="601" mass="63852">MCYCLIVFHMDVDSVESTVSAGDIARLVDVGRAAVSNWRRRYADFPRPVGGTASSPLFSLAEVEEWLRRNGKRYELSAAERAWQRLRATGGDLRLGELVLRAGEALLAGVGTADWPDPELPRLLDELAAERGPADGFEFLYQRYAESHPRRLGATDPAVADIMAGLVCSPGATVLDPACGTGTLLLRAPAGRVLGQEVDGVAAGIATVRLRLRERDADIVAADSLRADAFADVEVDTVVCDPPFHERGWGFAELTSDPRWVHGVPPRGEPELAWAQHCLAHVRPGGLVAILMPPVAASRRSGRRIRGNLLRAGALRAVVTLGAAGPDLWVLRRPAPGDPPPAHLLLLDAADDPAAVLPAWRAHLAEPAAEPALRIVDLLDDHIDVSPARHRRRGGPAVADEYHAAARRLRGTALVAPDLGVAEPAGDVPGITVGELAKAGLLTIRHAPARVGTGGGPHPVLTADDLAAGRPPGERAADATGLVEVRPGDVVASPAGLARVATAPAFLGPGLIRVRVDPARLDPDFLAGVLRTAPRPHTASTRIDVRRTRLPRLGLAEQRRYGRAFRELVVLSDGLQEAAELGERVVRLGFDGLITGALRPR</sequence>
<dbReference type="Proteomes" id="UP000198727">
    <property type="component" value="Unassembled WGS sequence"/>
</dbReference>
<dbReference type="InterPro" id="IPR002052">
    <property type="entry name" value="DNA_methylase_N6_adenine_CS"/>
</dbReference>
<keyword evidence="3" id="KW-0489">Methyltransferase</keyword>
<evidence type="ECO:0000313" key="3">
    <source>
        <dbReference type="EMBL" id="SFQ59380.1"/>
    </source>
</evidence>
<keyword evidence="1" id="KW-0680">Restriction system</keyword>
<dbReference type="PRINTS" id="PR00507">
    <property type="entry name" value="N12N6MTFRASE"/>
</dbReference>
<dbReference type="STRING" id="587909.SAMN05421810_110103"/>
<dbReference type="InterPro" id="IPR003356">
    <property type="entry name" value="DNA_methylase_A-5"/>
</dbReference>
<dbReference type="CDD" id="cd02440">
    <property type="entry name" value="AdoMet_MTases"/>
    <property type="match status" value="1"/>
</dbReference>
<accession>A0A1I5ZSI2</accession>
<dbReference type="SUPFAM" id="SSF53335">
    <property type="entry name" value="S-adenosyl-L-methionine-dependent methyltransferases"/>
    <property type="match status" value="1"/>
</dbReference>
<dbReference type="PANTHER" id="PTHR42998:SF1">
    <property type="entry name" value="TYPE I RESTRICTION ENZYME HINDI METHYLASE SUBUNIT"/>
    <property type="match status" value="1"/>
</dbReference>
<name>A0A1I5ZSI2_9PSEU</name>
<dbReference type="AlphaFoldDB" id="A0A1I5ZSI2"/>
<dbReference type="Gene3D" id="3.40.50.150">
    <property type="entry name" value="Vaccinia Virus protein VP39"/>
    <property type="match status" value="1"/>
</dbReference>
<proteinExistence type="predicted"/>
<evidence type="ECO:0000259" key="2">
    <source>
        <dbReference type="Pfam" id="PF02384"/>
    </source>
</evidence>
<dbReference type="InterPro" id="IPR029063">
    <property type="entry name" value="SAM-dependent_MTases_sf"/>
</dbReference>
<evidence type="ECO:0000313" key="4">
    <source>
        <dbReference type="Proteomes" id="UP000198727"/>
    </source>
</evidence>
<dbReference type="GO" id="GO:0003677">
    <property type="term" value="F:DNA binding"/>
    <property type="evidence" value="ECO:0007669"/>
    <property type="project" value="InterPro"/>
</dbReference>
<feature type="domain" description="DNA methylase adenine-specific" evidence="2">
    <location>
        <begin position="135"/>
        <end position="321"/>
    </location>
</feature>
<keyword evidence="4" id="KW-1185">Reference proteome</keyword>
<dbReference type="GO" id="GO:0009307">
    <property type="term" value="P:DNA restriction-modification system"/>
    <property type="evidence" value="ECO:0007669"/>
    <property type="project" value="UniProtKB-KW"/>
</dbReference>
<dbReference type="PANTHER" id="PTHR42998">
    <property type="entry name" value="TYPE I RESTRICTION ENZYME HINDVIIP M PROTEIN-RELATED"/>
    <property type="match status" value="1"/>
</dbReference>
<dbReference type="EMBL" id="FOWW01000010">
    <property type="protein sequence ID" value="SFQ59380.1"/>
    <property type="molecule type" value="Genomic_DNA"/>
</dbReference>
<reference evidence="4" key="1">
    <citation type="submission" date="2016-10" db="EMBL/GenBank/DDBJ databases">
        <authorList>
            <person name="Varghese N."/>
            <person name="Submissions S."/>
        </authorList>
    </citation>
    <scope>NUCLEOTIDE SEQUENCE [LARGE SCALE GENOMIC DNA]</scope>
    <source>
        <strain evidence="4">CGMCC 4.5579</strain>
    </source>
</reference>
<organism evidence="3 4">
    <name type="scientific">Amycolatopsis arida</name>
    <dbReference type="NCBI Taxonomy" id="587909"/>
    <lineage>
        <taxon>Bacteria</taxon>
        <taxon>Bacillati</taxon>
        <taxon>Actinomycetota</taxon>
        <taxon>Actinomycetes</taxon>
        <taxon>Pseudonocardiales</taxon>
        <taxon>Pseudonocardiaceae</taxon>
        <taxon>Amycolatopsis</taxon>
    </lineage>
</organism>
<dbReference type="InterPro" id="IPR052916">
    <property type="entry name" value="Type-I_RE_MTase_Subunit"/>
</dbReference>
<dbReference type="GO" id="GO:0008170">
    <property type="term" value="F:N-methyltransferase activity"/>
    <property type="evidence" value="ECO:0007669"/>
    <property type="project" value="InterPro"/>
</dbReference>
<dbReference type="GO" id="GO:0032259">
    <property type="term" value="P:methylation"/>
    <property type="evidence" value="ECO:0007669"/>
    <property type="project" value="UniProtKB-KW"/>
</dbReference>
<dbReference type="PROSITE" id="PS00092">
    <property type="entry name" value="N6_MTASE"/>
    <property type="match status" value="1"/>
</dbReference>
<dbReference type="Pfam" id="PF02384">
    <property type="entry name" value="N6_Mtase"/>
    <property type="match status" value="1"/>
</dbReference>
<gene>
    <name evidence="3" type="ORF">SAMN05421810_110103</name>
</gene>
<keyword evidence="3" id="KW-0808">Transferase</keyword>
<protein>
    <submittedName>
        <fullName evidence="3">N-6 DNA Methylase</fullName>
    </submittedName>
</protein>
<evidence type="ECO:0000256" key="1">
    <source>
        <dbReference type="ARBA" id="ARBA00022747"/>
    </source>
</evidence>